<accession>F2PRH8</accession>
<evidence type="ECO:0000313" key="2">
    <source>
        <dbReference type="Proteomes" id="UP000009169"/>
    </source>
</evidence>
<protein>
    <submittedName>
        <fullName evidence="1">Uncharacterized protein</fullName>
    </submittedName>
</protein>
<dbReference type="PROSITE" id="PS51257">
    <property type="entry name" value="PROKAR_LIPOPROTEIN"/>
    <property type="match status" value="1"/>
</dbReference>
<sequence>MGIRSVSFQHSGATRHRTLRPSFACLVMTFSCESVVPVVSVVCRCMKVFYKETHASLPSSVKAYPRQAHGAKPPLCLHAVTQHMSVWLCPRRIIARSFRDCNFAAEKRHWSTKARGGDITARRPL</sequence>
<organism evidence="1 2">
    <name type="scientific">Trichophyton equinum (strain ATCC MYA-4606 / CBS 127.97)</name>
    <name type="common">Horse ringworm fungus</name>
    <dbReference type="NCBI Taxonomy" id="559882"/>
    <lineage>
        <taxon>Eukaryota</taxon>
        <taxon>Fungi</taxon>
        <taxon>Dikarya</taxon>
        <taxon>Ascomycota</taxon>
        <taxon>Pezizomycotina</taxon>
        <taxon>Eurotiomycetes</taxon>
        <taxon>Eurotiomycetidae</taxon>
        <taxon>Onygenales</taxon>
        <taxon>Arthrodermataceae</taxon>
        <taxon>Trichophyton</taxon>
    </lineage>
</organism>
<reference evidence="2" key="1">
    <citation type="journal article" date="2012" name="MBio">
        <title>Comparative genome analysis of Trichophyton rubrum and related dermatophytes reveals candidate genes involved in infection.</title>
        <authorList>
            <person name="Martinez D.A."/>
            <person name="Oliver B.G."/>
            <person name="Graeser Y."/>
            <person name="Goldberg J.M."/>
            <person name="Li W."/>
            <person name="Martinez-Rossi N.M."/>
            <person name="Monod M."/>
            <person name="Shelest E."/>
            <person name="Barton R.C."/>
            <person name="Birch E."/>
            <person name="Brakhage A.A."/>
            <person name="Chen Z."/>
            <person name="Gurr S.J."/>
            <person name="Heiman D."/>
            <person name="Heitman J."/>
            <person name="Kosti I."/>
            <person name="Rossi A."/>
            <person name="Saif S."/>
            <person name="Samalova M."/>
            <person name="Saunders C.W."/>
            <person name="Shea T."/>
            <person name="Summerbell R.C."/>
            <person name="Xu J."/>
            <person name="Young S."/>
            <person name="Zeng Q."/>
            <person name="Birren B.W."/>
            <person name="Cuomo C.A."/>
            <person name="White T.C."/>
        </authorList>
    </citation>
    <scope>NUCLEOTIDE SEQUENCE [LARGE SCALE GENOMIC DNA]</scope>
    <source>
        <strain evidence="2">ATCC MYA-4606 / CBS 127.97</strain>
    </source>
</reference>
<name>F2PRH8_TRIEC</name>
<proteinExistence type="predicted"/>
<evidence type="ECO:0000313" key="1">
    <source>
        <dbReference type="EMBL" id="EGE04496.1"/>
    </source>
</evidence>
<dbReference type="Proteomes" id="UP000009169">
    <property type="component" value="Unassembled WGS sequence"/>
</dbReference>
<dbReference type="HOGENOM" id="CLU_1994231_0_0_1"/>
<gene>
    <name evidence="1" type="ORF">TEQG_03694</name>
</gene>
<dbReference type="EMBL" id="DS995733">
    <property type="protein sequence ID" value="EGE04496.1"/>
    <property type="molecule type" value="Genomic_DNA"/>
</dbReference>
<dbReference type="VEuPathDB" id="FungiDB:TEQG_03694"/>
<dbReference type="AlphaFoldDB" id="F2PRH8"/>
<keyword evidence="2" id="KW-1185">Reference proteome</keyword>